<keyword evidence="12" id="KW-0539">Nucleus</keyword>
<dbReference type="GO" id="GO:0045739">
    <property type="term" value="P:positive regulation of DNA repair"/>
    <property type="evidence" value="ECO:0007669"/>
    <property type="project" value="InterPro"/>
</dbReference>
<proteinExistence type="inferred from homology"/>
<dbReference type="GO" id="GO:0006302">
    <property type="term" value="P:double-strand break repair"/>
    <property type="evidence" value="ECO:0007669"/>
    <property type="project" value="TreeGrafter"/>
</dbReference>
<evidence type="ECO:0000256" key="13">
    <source>
        <dbReference type="ARBA" id="ARBA00023306"/>
    </source>
</evidence>
<evidence type="ECO:0000256" key="8">
    <source>
        <dbReference type="ARBA" id="ARBA00022776"/>
    </source>
</evidence>
<evidence type="ECO:0000256" key="6">
    <source>
        <dbReference type="ARBA" id="ARBA00022618"/>
    </source>
</evidence>
<dbReference type="GO" id="GO:0016604">
    <property type="term" value="C:nuclear body"/>
    <property type="evidence" value="ECO:0007669"/>
    <property type="project" value="TreeGrafter"/>
</dbReference>
<dbReference type="GO" id="GO:0007095">
    <property type="term" value="P:mitotic G2 DNA damage checkpoint signaling"/>
    <property type="evidence" value="ECO:0007669"/>
    <property type="project" value="TreeGrafter"/>
</dbReference>
<evidence type="ECO:0000256" key="9">
    <source>
        <dbReference type="ARBA" id="ARBA00022786"/>
    </source>
</evidence>
<evidence type="ECO:0000256" key="2">
    <source>
        <dbReference type="ARBA" id="ARBA00004496"/>
    </source>
</evidence>
<organism evidence="16 17">
    <name type="scientific">Anaeramoeba flamelloides</name>
    <dbReference type="NCBI Taxonomy" id="1746091"/>
    <lineage>
        <taxon>Eukaryota</taxon>
        <taxon>Metamonada</taxon>
        <taxon>Anaeramoebidae</taxon>
        <taxon>Anaeramoeba</taxon>
    </lineage>
</organism>
<name>A0AAV7Y0P8_9EUKA</name>
<gene>
    <name evidence="16" type="ORF">M0812_29965</name>
</gene>
<keyword evidence="5" id="KW-0963">Cytoplasm</keyword>
<keyword evidence="11" id="KW-0234">DNA repair</keyword>
<keyword evidence="9" id="KW-0833">Ubl conjugation pathway</keyword>
<evidence type="ECO:0000256" key="4">
    <source>
        <dbReference type="ARBA" id="ARBA00019437"/>
    </source>
</evidence>
<evidence type="ECO:0000256" key="15">
    <source>
        <dbReference type="ARBA" id="ARBA00031038"/>
    </source>
</evidence>
<keyword evidence="8" id="KW-0498">Mitosis</keyword>
<dbReference type="AlphaFoldDB" id="A0AAV7Y0P8"/>
<protein>
    <recommendedName>
        <fullName evidence="4">BRISC and BRCA1-A complex member 1</fullName>
    </recommendedName>
    <alternativeName>
        <fullName evidence="14">Mediator of RAP80 interactions and targeting subunit of 40 kDa</fullName>
    </alternativeName>
    <alternativeName>
        <fullName evidence="15">New component of the BRCA1-A complex</fullName>
    </alternativeName>
</protein>
<evidence type="ECO:0000313" key="16">
    <source>
        <dbReference type="EMBL" id="KAJ3423436.1"/>
    </source>
</evidence>
<evidence type="ECO:0000256" key="12">
    <source>
        <dbReference type="ARBA" id="ARBA00023242"/>
    </source>
</evidence>
<evidence type="ECO:0000256" key="3">
    <source>
        <dbReference type="ARBA" id="ARBA00010809"/>
    </source>
</evidence>
<evidence type="ECO:0000256" key="14">
    <source>
        <dbReference type="ARBA" id="ARBA00030984"/>
    </source>
</evidence>
<sequence length="226" mass="26391">MTKKIPKLLPERIMFCIDFSSLLKTKPRNNKTHKNVLSAIIESIKHFIHIKQQINPKHEYGLVTVTYFTRMLSNFNRDPTDLLSKLDQLESKTFRTMTYFSLTKFFQRFSDFEIKKLEEAQFVTRIILFYIRDAIPSFPDLIEPSNLFQEMVSKSLVWDTIILSPNPKAKKKSDVATALKEFGKFCKIKPFILQDNGSSNLINKMALLIANPIQRKPLEEMKILNL</sequence>
<evidence type="ECO:0000256" key="11">
    <source>
        <dbReference type="ARBA" id="ARBA00023204"/>
    </source>
</evidence>
<dbReference type="SUPFAM" id="SSF53300">
    <property type="entry name" value="vWA-like"/>
    <property type="match status" value="1"/>
</dbReference>
<dbReference type="Gene3D" id="3.40.50.410">
    <property type="entry name" value="von Willebrand factor, type A domain"/>
    <property type="match status" value="1"/>
</dbReference>
<comment type="similarity">
    <text evidence="3">Belongs to the BABAM1 family.</text>
</comment>
<keyword evidence="7" id="KW-0227">DNA damage</keyword>
<dbReference type="Proteomes" id="UP001146793">
    <property type="component" value="Unassembled WGS sequence"/>
</dbReference>
<evidence type="ECO:0000256" key="7">
    <source>
        <dbReference type="ARBA" id="ARBA00022763"/>
    </source>
</evidence>
<dbReference type="GO" id="GO:0051301">
    <property type="term" value="P:cell division"/>
    <property type="evidence" value="ECO:0007669"/>
    <property type="project" value="UniProtKB-KW"/>
</dbReference>
<keyword evidence="10" id="KW-0156">Chromatin regulator</keyword>
<reference evidence="16" key="1">
    <citation type="submission" date="2022-08" db="EMBL/GenBank/DDBJ databases">
        <title>Novel sulphate-reducing endosymbionts in the free-living metamonad Anaeramoeba.</title>
        <authorList>
            <person name="Jerlstrom-Hultqvist J."/>
            <person name="Cepicka I."/>
            <person name="Gallot-Lavallee L."/>
            <person name="Salas-Leiva D."/>
            <person name="Curtis B.A."/>
            <person name="Zahonova K."/>
            <person name="Pipaliya S."/>
            <person name="Dacks J."/>
            <person name="Roger A.J."/>
        </authorList>
    </citation>
    <scope>NUCLEOTIDE SEQUENCE</scope>
    <source>
        <strain evidence="16">Busselton2</strain>
    </source>
</reference>
<dbReference type="GO" id="GO:0005737">
    <property type="term" value="C:cytoplasm"/>
    <property type="evidence" value="ECO:0007669"/>
    <property type="project" value="UniProtKB-SubCell"/>
</dbReference>
<evidence type="ECO:0000256" key="1">
    <source>
        <dbReference type="ARBA" id="ARBA00004123"/>
    </source>
</evidence>
<dbReference type="PANTHER" id="PTHR15660:SF1">
    <property type="entry name" value="BRISC AND BRCA1-A COMPLEX MEMBER 1"/>
    <property type="match status" value="1"/>
</dbReference>
<comment type="subcellular location">
    <subcellularLocation>
        <location evidence="2">Cytoplasm</location>
    </subcellularLocation>
    <subcellularLocation>
        <location evidence="1">Nucleus</location>
    </subcellularLocation>
</comment>
<dbReference type="InterPro" id="IPR036465">
    <property type="entry name" value="vWFA_dom_sf"/>
</dbReference>
<evidence type="ECO:0000313" key="17">
    <source>
        <dbReference type="Proteomes" id="UP001146793"/>
    </source>
</evidence>
<comment type="caution">
    <text evidence="16">The sequence shown here is derived from an EMBL/GenBank/DDBJ whole genome shotgun (WGS) entry which is preliminary data.</text>
</comment>
<evidence type="ECO:0000256" key="10">
    <source>
        <dbReference type="ARBA" id="ARBA00022853"/>
    </source>
</evidence>
<dbReference type="InterPro" id="IPR026126">
    <property type="entry name" value="BABAM1"/>
</dbReference>
<dbReference type="PANTHER" id="PTHR15660">
    <property type="entry name" value="BRISC AND BRCA1-A COMPLEX MEMBER 1"/>
    <property type="match status" value="1"/>
</dbReference>
<dbReference type="EMBL" id="JANTQA010000076">
    <property type="protein sequence ID" value="KAJ3423436.1"/>
    <property type="molecule type" value="Genomic_DNA"/>
</dbReference>
<accession>A0AAV7Y0P8</accession>
<keyword evidence="13" id="KW-0131">Cell cycle</keyword>
<dbReference type="GO" id="GO:0006325">
    <property type="term" value="P:chromatin organization"/>
    <property type="evidence" value="ECO:0007669"/>
    <property type="project" value="UniProtKB-KW"/>
</dbReference>
<evidence type="ECO:0000256" key="5">
    <source>
        <dbReference type="ARBA" id="ARBA00022490"/>
    </source>
</evidence>
<dbReference type="GO" id="GO:0070552">
    <property type="term" value="C:BRISC complex"/>
    <property type="evidence" value="ECO:0007669"/>
    <property type="project" value="InterPro"/>
</dbReference>
<keyword evidence="6" id="KW-0132">Cell division</keyword>